<dbReference type="Pfam" id="PF11958">
    <property type="entry name" value="DUF3472"/>
    <property type="match status" value="1"/>
</dbReference>
<organism evidence="2">
    <name type="scientific">marine sediment metagenome</name>
    <dbReference type="NCBI Taxonomy" id="412755"/>
    <lineage>
        <taxon>unclassified sequences</taxon>
        <taxon>metagenomes</taxon>
        <taxon>ecological metagenomes</taxon>
    </lineage>
</organism>
<reference evidence="2" key="1">
    <citation type="journal article" date="2014" name="Front. Microbiol.">
        <title>High frequency of phylogenetically diverse reductive dehalogenase-homologous genes in deep subseafloor sedimentary metagenomes.</title>
        <authorList>
            <person name="Kawai M."/>
            <person name="Futagami T."/>
            <person name="Toyoda A."/>
            <person name="Takaki Y."/>
            <person name="Nishi S."/>
            <person name="Hori S."/>
            <person name="Arai W."/>
            <person name="Tsubouchi T."/>
            <person name="Morono Y."/>
            <person name="Uchiyama I."/>
            <person name="Ito T."/>
            <person name="Fujiyama A."/>
            <person name="Inagaki F."/>
            <person name="Takami H."/>
        </authorList>
    </citation>
    <scope>NUCLEOTIDE SEQUENCE</scope>
    <source>
        <strain evidence="2">Expedition CK06-06</strain>
    </source>
</reference>
<evidence type="ECO:0008006" key="3">
    <source>
        <dbReference type="Google" id="ProtNLM"/>
    </source>
</evidence>
<dbReference type="AlphaFoldDB" id="X0TV31"/>
<proteinExistence type="predicted"/>
<name>X0TV31_9ZZZZ</name>
<gene>
    <name evidence="2" type="ORF">S01H1_18364</name>
</gene>
<dbReference type="InterPro" id="IPR021862">
    <property type="entry name" value="DUF3472"/>
</dbReference>
<evidence type="ECO:0000256" key="1">
    <source>
        <dbReference type="SAM" id="MobiDB-lite"/>
    </source>
</evidence>
<feature type="compositionally biased region" description="Polar residues" evidence="1">
    <location>
        <begin position="191"/>
        <end position="204"/>
    </location>
</feature>
<comment type="caution">
    <text evidence="2">The sequence shown here is derived from an EMBL/GenBank/DDBJ whole genome shotgun (WGS) entry which is preliminary data.</text>
</comment>
<sequence length="213" mass="24533">MQVNSPTERRIIFSVWDSGGEPTDRNKVEDENRVTLVNKGEDVYTGSFGNEGTGGHSHLKFNWKTGEKQRFLVTALRVDETHTRFAGYYFRPDRQEWMLISSWNAPKEGKYLRGLYSFSENFVGRNGHLVRKALYDNQWIRTDDGQWIELTEARFSHDSTGKSDRLDRFMGVENGQFFLSHGGFVDAFTPSGEQFTRPKSNRSPAQMKLPPLP</sequence>
<protein>
    <recommendedName>
        <fullName evidence="3">DUF5077 domain-containing protein</fullName>
    </recommendedName>
</protein>
<dbReference type="EMBL" id="BARS01009817">
    <property type="protein sequence ID" value="GAF79970.1"/>
    <property type="molecule type" value="Genomic_DNA"/>
</dbReference>
<feature type="region of interest" description="Disordered" evidence="1">
    <location>
        <begin position="190"/>
        <end position="213"/>
    </location>
</feature>
<accession>X0TV31</accession>
<evidence type="ECO:0000313" key="2">
    <source>
        <dbReference type="EMBL" id="GAF79970.1"/>
    </source>
</evidence>